<dbReference type="Gene3D" id="3.30.1150.10">
    <property type="match status" value="1"/>
</dbReference>
<feature type="domain" description="TonB C-terminal" evidence="6">
    <location>
        <begin position="19"/>
        <end position="115"/>
    </location>
</feature>
<organism evidence="7 8">
    <name type="scientific">Neisseria canis</name>
    <dbReference type="NCBI Taxonomy" id="493"/>
    <lineage>
        <taxon>Bacteria</taxon>
        <taxon>Pseudomonadati</taxon>
        <taxon>Pseudomonadota</taxon>
        <taxon>Betaproteobacteria</taxon>
        <taxon>Neisseriales</taxon>
        <taxon>Neisseriaceae</taxon>
        <taxon>Neisseria</taxon>
    </lineage>
</organism>
<evidence type="ECO:0000313" key="8">
    <source>
        <dbReference type="Proteomes" id="UP000279284"/>
    </source>
</evidence>
<keyword evidence="3" id="KW-1133">Transmembrane helix</keyword>
<keyword evidence="4" id="KW-0472">Membrane</keyword>
<dbReference type="KEGG" id="nci:NCTC10296_01523"/>
<dbReference type="RefSeq" id="WP_085415535.1">
    <property type="nucleotide sequence ID" value="NZ_CAUJPY010000001.1"/>
</dbReference>
<name>A0A1X3D0C4_9NEIS</name>
<dbReference type="Proteomes" id="UP000279284">
    <property type="component" value="Chromosome"/>
</dbReference>
<dbReference type="InterPro" id="IPR037682">
    <property type="entry name" value="TonB_C"/>
</dbReference>
<evidence type="ECO:0000259" key="6">
    <source>
        <dbReference type="PROSITE" id="PS52015"/>
    </source>
</evidence>
<dbReference type="GO" id="GO:0055085">
    <property type="term" value="P:transmembrane transport"/>
    <property type="evidence" value="ECO:0007669"/>
    <property type="project" value="InterPro"/>
</dbReference>
<accession>A0A1X3D0C4</accession>
<dbReference type="AlphaFoldDB" id="A0A1X3D0C4"/>
<feature type="signal peptide" evidence="5">
    <location>
        <begin position="1"/>
        <end position="24"/>
    </location>
</feature>
<evidence type="ECO:0000256" key="3">
    <source>
        <dbReference type="ARBA" id="ARBA00022989"/>
    </source>
</evidence>
<sequence length="116" mass="12620">MSIRKFLSTVLVAAALFGTQSASAAEIQFFKKHSEITAANAQINGKLAVRMTIQTDGSLKDIRITRSSGNQAIDSQAVAWMQTQTMRPVSINGEHQAFSVVKEIQFSNTGMQLGMK</sequence>
<evidence type="ECO:0000313" key="7">
    <source>
        <dbReference type="EMBL" id="VEF01912.1"/>
    </source>
</evidence>
<evidence type="ECO:0000256" key="4">
    <source>
        <dbReference type="ARBA" id="ARBA00023136"/>
    </source>
</evidence>
<dbReference type="OrthoDB" id="8606209at2"/>
<reference evidence="7 8" key="1">
    <citation type="submission" date="2018-12" db="EMBL/GenBank/DDBJ databases">
        <authorList>
            <consortium name="Pathogen Informatics"/>
        </authorList>
    </citation>
    <scope>NUCLEOTIDE SEQUENCE [LARGE SCALE GENOMIC DNA]</scope>
    <source>
        <strain evidence="7 8">NCTC10296</strain>
    </source>
</reference>
<evidence type="ECO:0000256" key="2">
    <source>
        <dbReference type="ARBA" id="ARBA00022692"/>
    </source>
</evidence>
<evidence type="ECO:0000256" key="5">
    <source>
        <dbReference type="SAM" id="SignalP"/>
    </source>
</evidence>
<dbReference type="PROSITE" id="PS52015">
    <property type="entry name" value="TONB_CTD"/>
    <property type="match status" value="1"/>
</dbReference>
<dbReference type="SUPFAM" id="SSF74653">
    <property type="entry name" value="TolA/TonB C-terminal domain"/>
    <property type="match status" value="1"/>
</dbReference>
<evidence type="ECO:0000256" key="1">
    <source>
        <dbReference type="ARBA" id="ARBA00004167"/>
    </source>
</evidence>
<dbReference type="EMBL" id="LR134313">
    <property type="protein sequence ID" value="VEF01912.1"/>
    <property type="molecule type" value="Genomic_DNA"/>
</dbReference>
<gene>
    <name evidence="7" type="ORF">NCTC10296_01523</name>
</gene>
<protein>
    <submittedName>
        <fullName evidence="7">TonB family C-terminal domain</fullName>
    </submittedName>
</protein>
<feature type="chain" id="PRO_5030037556" evidence="5">
    <location>
        <begin position="25"/>
        <end position="116"/>
    </location>
</feature>
<dbReference type="NCBIfam" id="TIGR01352">
    <property type="entry name" value="tonB_Cterm"/>
    <property type="match status" value="1"/>
</dbReference>
<keyword evidence="2" id="KW-0812">Transmembrane</keyword>
<keyword evidence="8" id="KW-1185">Reference proteome</keyword>
<dbReference type="GO" id="GO:0016020">
    <property type="term" value="C:membrane"/>
    <property type="evidence" value="ECO:0007669"/>
    <property type="project" value="UniProtKB-SubCell"/>
</dbReference>
<dbReference type="InterPro" id="IPR006260">
    <property type="entry name" value="TonB/TolA_C"/>
</dbReference>
<dbReference type="Pfam" id="PF03544">
    <property type="entry name" value="TonB_C"/>
    <property type="match status" value="1"/>
</dbReference>
<comment type="subcellular location">
    <subcellularLocation>
        <location evidence="1">Membrane</location>
        <topology evidence="1">Single-pass membrane protein</topology>
    </subcellularLocation>
</comment>
<keyword evidence="5" id="KW-0732">Signal</keyword>
<proteinExistence type="predicted"/>